<comment type="similarity">
    <text evidence="1">Belongs to the FAM98 family.</text>
</comment>
<evidence type="ECO:0000313" key="3">
    <source>
        <dbReference type="Proteomes" id="UP000008672"/>
    </source>
</evidence>
<dbReference type="Bgee" id="ENSLACG00000018461">
    <property type="expression patterns" value="Expressed in muscle tissue and 6 other cell types or tissues"/>
</dbReference>
<dbReference type="GeneTree" id="ENSGT00440000037341"/>
<dbReference type="EMBL" id="AFYH01010110">
    <property type="status" value="NOT_ANNOTATED_CDS"/>
    <property type="molecule type" value="Genomic_DNA"/>
</dbReference>
<organism evidence="2 3">
    <name type="scientific">Latimeria chalumnae</name>
    <name type="common">Coelacanth</name>
    <dbReference type="NCBI Taxonomy" id="7897"/>
    <lineage>
        <taxon>Eukaryota</taxon>
        <taxon>Metazoa</taxon>
        <taxon>Chordata</taxon>
        <taxon>Craniata</taxon>
        <taxon>Vertebrata</taxon>
        <taxon>Euteleostomi</taxon>
        <taxon>Coelacanthiformes</taxon>
        <taxon>Coelacanthidae</taxon>
        <taxon>Latimeria</taxon>
    </lineage>
</organism>
<dbReference type="OMA" id="FHWTERA"/>
<reference evidence="2" key="2">
    <citation type="submission" date="2025-08" db="UniProtKB">
        <authorList>
            <consortium name="Ensembl"/>
        </authorList>
    </citation>
    <scope>IDENTIFICATION</scope>
</reference>
<protein>
    <submittedName>
        <fullName evidence="2">Family with sequence similarity 98 member C</fullName>
    </submittedName>
</protein>
<dbReference type="STRING" id="7897.ENSLACP00000021010"/>
<dbReference type="HOGENOM" id="CLU_038408_1_0_1"/>
<accession>H3BGI9</accession>
<name>H3BGI9_LATCH</name>
<sequence>VMERDVLTALRALGYKGPLSEEEVLIKASESGALSPEFTCLCAWLVSELKTVCSLEETVSPTDGPDDAETFQLEVSGLVSELQCPYQSLTTGNVTSRLTSRENCLKLLFFVLMLLCLSVVKIISRALCRLEETACCALTPISCENTASYVQLNSDLYKISEALSSVPEGEVVKPLLQRHLDSDQWGGQAKLESIHWSLLGEYECRMRMLLHRFDVTVQSFHWTERVKDQRSAMLQMCSPLREGMSAESRVTLSHLLAAREDMSRVVVVSSGSSSEKTSCAVQKLNFFFFVCVLWY</sequence>
<dbReference type="EMBL" id="AFYH01010108">
    <property type="status" value="NOT_ANNOTATED_CDS"/>
    <property type="molecule type" value="Genomic_DNA"/>
</dbReference>
<dbReference type="EMBL" id="AFYH01010109">
    <property type="status" value="NOT_ANNOTATED_CDS"/>
    <property type="molecule type" value="Genomic_DNA"/>
</dbReference>
<dbReference type="AlphaFoldDB" id="H3BGI9"/>
<dbReference type="PANTHER" id="PTHR31353:SF10">
    <property type="entry name" value="PROTEIN FAM98C"/>
    <property type="match status" value="1"/>
</dbReference>
<dbReference type="Pfam" id="PF10239">
    <property type="entry name" value="DUF2465"/>
    <property type="match status" value="1"/>
</dbReference>
<proteinExistence type="inferred from homology"/>
<dbReference type="GO" id="GO:0072669">
    <property type="term" value="C:tRNA-splicing ligase complex"/>
    <property type="evidence" value="ECO:0007669"/>
    <property type="project" value="TreeGrafter"/>
</dbReference>
<dbReference type="Ensembl" id="ENSLACT00000021150.1">
    <property type="protein sequence ID" value="ENSLACP00000021010.1"/>
    <property type="gene ID" value="ENSLACG00000018461.1"/>
</dbReference>
<evidence type="ECO:0000313" key="2">
    <source>
        <dbReference type="Ensembl" id="ENSLACP00000021010.1"/>
    </source>
</evidence>
<dbReference type="InParanoid" id="H3BGI9"/>
<dbReference type="Proteomes" id="UP000008672">
    <property type="component" value="Unassembled WGS sequence"/>
</dbReference>
<keyword evidence="3" id="KW-1185">Reference proteome</keyword>
<reference evidence="3" key="1">
    <citation type="submission" date="2011-08" db="EMBL/GenBank/DDBJ databases">
        <title>The draft genome of Latimeria chalumnae.</title>
        <authorList>
            <person name="Di Palma F."/>
            <person name="Alfoldi J."/>
            <person name="Johnson J."/>
            <person name="Berlin A."/>
            <person name="Gnerre S."/>
            <person name="Jaffe D."/>
            <person name="MacCallum I."/>
            <person name="Young S."/>
            <person name="Walker B.J."/>
            <person name="Lander E."/>
            <person name="Lindblad-Toh K."/>
        </authorList>
    </citation>
    <scope>NUCLEOTIDE SEQUENCE [LARGE SCALE GENOMIC DNA]</scope>
    <source>
        <strain evidence="3">Wild caught</strain>
    </source>
</reference>
<reference evidence="2" key="3">
    <citation type="submission" date="2025-09" db="UniProtKB">
        <authorList>
            <consortium name="Ensembl"/>
        </authorList>
    </citation>
    <scope>IDENTIFICATION</scope>
</reference>
<evidence type="ECO:0000256" key="1">
    <source>
        <dbReference type="ARBA" id="ARBA00007218"/>
    </source>
</evidence>
<gene>
    <name evidence="2" type="primary">FAM98C</name>
</gene>
<dbReference type="PANTHER" id="PTHR31353">
    <property type="entry name" value="FAM98"/>
    <property type="match status" value="1"/>
</dbReference>
<dbReference type="eggNOG" id="KOG3973">
    <property type="taxonomic scope" value="Eukaryota"/>
</dbReference>
<dbReference type="InterPro" id="IPR018797">
    <property type="entry name" value="FAM98"/>
</dbReference>